<name>A0A927BSJ7_9BACL</name>
<sequence length="542" mass="59136">MLLLFFVLSFVLITNTITSLHKVYLGLLTLLLVWVMARFGLHAAVDTGQGLYYGAAAYALLAMIGAGALLFAMQLAQRARRPRHQLYIGAPGVLIAAAALLNPGGLFLSGSGDAGAWTYGAGHWVLLAALAGSGVYGLYMLLAASEPANPRLRRQIRWALSGLACGVPLLLAGLALETLGSGGEEEAMTNAGLSLLVLGLTGAVHRHKEFSVVDIAQQDVIDSMDTGVLVLDEHDVVLEVNKAFRPYIDVRVGDPLDIEAFLASLRIQKGGGDFLAGYRAALPQRAQLEAEAGRDGSLSVVIYAAPIFDQYRTKIGRIVTLQDVSELRRLISVAEHTNQRLQERNRALIRMQDELFQANQKLEQMAITDSLTGCYNRRYLMRHLERDMLERTRLQVPFAVLLFDLDLFKAVNDRHGHLVGDDVICATAEAVRAVLRPTDLLARFGGEEFTVYLPNTNATQTHMLAERLRAAVAANRIPLGSGGETVTITISMGVLKVPEVCMPEGTEVKSYLRELFAQADAALYRAKNEGRNRIVYAQSRTL</sequence>
<evidence type="ECO:0000256" key="2">
    <source>
        <dbReference type="SAM" id="Phobius"/>
    </source>
</evidence>
<protein>
    <submittedName>
        <fullName evidence="4">Diguanylate cyclase</fullName>
    </submittedName>
</protein>
<dbReference type="Proteomes" id="UP000621560">
    <property type="component" value="Unassembled WGS sequence"/>
</dbReference>
<dbReference type="NCBIfam" id="TIGR00254">
    <property type="entry name" value="GGDEF"/>
    <property type="match status" value="1"/>
</dbReference>
<dbReference type="AlphaFoldDB" id="A0A927BSJ7"/>
<gene>
    <name evidence="4" type="ORF">IDH44_06845</name>
</gene>
<reference evidence="4" key="1">
    <citation type="submission" date="2020-09" db="EMBL/GenBank/DDBJ databases">
        <title>A novel bacterium of genus Paenibacillus, isolated from South China Sea.</title>
        <authorList>
            <person name="Huang H."/>
            <person name="Mo K."/>
            <person name="Hu Y."/>
        </authorList>
    </citation>
    <scope>NUCLEOTIDE SEQUENCE</scope>
    <source>
        <strain evidence="4">IB182496</strain>
    </source>
</reference>
<dbReference type="FunFam" id="3.30.70.270:FF:000001">
    <property type="entry name" value="Diguanylate cyclase domain protein"/>
    <property type="match status" value="1"/>
</dbReference>
<dbReference type="SMART" id="SM00267">
    <property type="entry name" value="GGDEF"/>
    <property type="match status" value="1"/>
</dbReference>
<accession>A0A927BSJ7</accession>
<dbReference type="InterPro" id="IPR029787">
    <property type="entry name" value="Nucleotide_cyclase"/>
</dbReference>
<dbReference type="InterPro" id="IPR050469">
    <property type="entry name" value="Diguanylate_Cyclase"/>
</dbReference>
<comment type="caution">
    <text evidence="4">The sequence shown here is derived from an EMBL/GenBank/DDBJ whole genome shotgun (WGS) entry which is preliminary data.</text>
</comment>
<dbReference type="Pfam" id="PF13188">
    <property type="entry name" value="PAS_8"/>
    <property type="match status" value="1"/>
</dbReference>
<dbReference type="Pfam" id="PF00990">
    <property type="entry name" value="GGDEF"/>
    <property type="match status" value="1"/>
</dbReference>
<feature type="transmembrane region" description="Helical" evidence="2">
    <location>
        <begin position="51"/>
        <end position="72"/>
    </location>
</feature>
<keyword evidence="1" id="KW-0175">Coiled coil</keyword>
<dbReference type="PANTHER" id="PTHR45138:SF9">
    <property type="entry name" value="DIGUANYLATE CYCLASE DGCM-RELATED"/>
    <property type="match status" value="1"/>
</dbReference>
<proteinExistence type="predicted"/>
<dbReference type="InterPro" id="IPR000160">
    <property type="entry name" value="GGDEF_dom"/>
</dbReference>
<evidence type="ECO:0000259" key="3">
    <source>
        <dbReference type="PROSITE" id="PS50887"/>
    </source>
</evidence>
<dbReference type="EMBL" id="JACXIZ010000013">
    <property type="protein sequence ID" value="MBD2844900.1"/>
    <property type="molecule type" value="Genomic_DNA"/>
</dbReference>
<dbReference type="GO" id="GO:1902201">
    <property type="term" value="P:negative regulation of bacterial-type flagellum-dependent cell motility"/>
    <property type="evidence" value="ECO:0007669"/>
    <property type="project" value="TreeGrafter"/>
</dbReference>
<dbReference type="InterPro" id="IPR043128">
    <property type="entry name" value="Rev_trsase/Diguanyl_cyclase"/>
</dbReference>
<dbReference type="GO" id="GO:0005886">
    <property type="term" value="C:plasma membrane"/>
    <property type="evidence" value="ECO:0007669"/>
    <property type="project" value="TreeGrafter"/>
</dbReference>
<dbReference type="SUPFAM" id="SSF55073">
    <property type="entry name" value="Nucleotide cyclase"/>
    <property type="match status" value="1"/>
</dbReference>
<dbReference type="PROSITE" id="PS50887">
    <property type="entry name" value="GGDEF"/>
    <property type="match status" value="1"/>
</dbReference>
<evidence type="ECO:0000313" key="5">
    <source>
        <dbReference type="Proteomes" id="UP000621560"/>
    </source>
</evidence>
<evidence type="ECO:0000313" key="4">
    <source>
        <dbReference type="EMBL" id="MBD2844900.1"/>
    </source>
</evidence>
<dbReference type="CDD" id="cd01949">
    <property type="entry name" value="GGDEF"/>
    <property type="match status" value="1"/>
</dbReference>
<feature type="transmembrane region" description="Helical" evidence="2">
    <location>
        <begin position="156"/>
        <end position="175"/>
    </location>
</feature>
<keyword evidence="5" id="KW-1185">Reference proteome</keyword>
<dbReference type="InterPro" id="IPR031621">
    <property type="entry name" value="HisKA_7TM"/>
</dbReference>
<keyword evidence="2" id="KW-0812">Transmembrane</keyword>
<feature type="transmembrane region" description="Helical" evidence="2">
    <location>
        <begin position="121"/>
        <end position="144"/>
    </location>
</feature>
<dbReference type="Gene3D" id="3.30.450.20">
    <property type="entry name" value="PAS domain"/>
    <property type="match status" value="1"/>
</dbReference>
<feature type="coiled-coil region" evidence="1">
    <location>
        <begin position="324"/>
        <end position="351"/>
    </location>
</feature>
<organism evidence="4 5">
    <name type="scientific">Paenibacillus sabuli</name>
    <dbReference type="NCBI Taxonomy" id="2772509"/>
    <lineage>
        <taxon>Bacteria</taxon>
        <taxon>Bacillati</taxon>
        <taxon>Bacillota</taxon>
        <taxon>Bacilli</taxon>
        <taxon>Bacillales</taxon>
        <taxon>Paenibacillaceae</taxon>
        <taxon>Paenibacillus</taxon>
    </lineage>
</organism>
<evidence type="ECO:0000256" key="1">
    <source>
        <dbReference type="SAM" id="Coils"/>
    </source>
</evidence>
<feature type="transmembrane region" description="Helical" evidence="2">
    <location>
        <begin position="84"/>
        <end position="101"/>
    </location>
</feature>
<keyword evidence="2" id="KW-0472">Membrane</keyword>
<dbReference type="InterPro" id="IPR000014">
    <property type="entry name" value="PAS"/>
</dbReference>
<feature type="domain" description="GGDEF" evidence="3">
    <location>
        <begin position="396"/>
        <end position="539"/>
    </location>
</feature>
<dbReference type="Pfam" id="PF16927">
    <property type="entry name" value="HisKA_7TM"/>
    <property type="match status" value="1"/>
</dbReference>
<dbReference type="RefSeq" id="WP_190916006.1">
    <property type="nucleotide sequence ID" value="NZ_JACXIZ010000013.1"/>
</dbReference>
<dbReference type="GO" id="GO:0043709">
    <property type="term" value="P:cell adhesion involved in single-species biofilm formation"/>
    <property type="evidence" value="ECO:0007669"/>
    <property type="project" value="TreeGrafter"/>
</dbReference>
<dbReference type="PANTHER" id="PTHR45138">
    <property type="entry name" value="REGULATORY COMPONENTS OF SENSORY TRANSDUCTION SYSTEM"/>
    <property type="match status" value="1"/>
</dbReference>
<dbReference type="GO" id="GO:0052621">
    <property type="term" value="F:diguanylate cyclase activity"/>
    <property type="evidence" value="ECO:0007669"/>
    <property type="project" value="TreeGrafter"/>
</dbReference>
<dbReference type="Gene3D" id="3.30.70.270">
    <property type="match status" value="1"/>
</dbReference>
<keyword evidence="2" id="KW-1133">Transmembrane helix</keyword>